<reference evidence="3" key="1">
    <citation type="journal article" date="2021" name="IMA Fungus">
        <title>Genomic characterization of three marine fungi, including Emericellopsis atlantica sp. nov. with signatures of a generalist lifestyle and marine biomass degradation.</title>
        <authorList>
            <person name="Hagestad O.C."/>
            <person name="Hou L."/>
            <person name="Andersen J.H."/>
            <person name="Hansen E.H."/>
            <person name="Altermark B."/>
            <person name="Li C."/>
            <person name="Kuhnert E."/>
            <person name="Cox R.J."/>
            <person name="Crous P.W."/>
            <person name="Spatafora J.W."/>
            <person name="Lail K."/>
            <person name="Amirebrahimi M."/>
            <person name="Lipzen A."/>
            <person name="Pangilinan J."/>
            <person name="Andreopoulos W."/>
            <person name="Hayes R.D."/>
            <person name="Ng V."/>
            <person name="Grigoriev I.V."/>
            <person name="Jackson S.A."/>
            <person name="Sutton T.D.S."/>
            <person name="Dobson A.D.W."/>
            <person name="Rama T."/>
        </authorList>
    </citation>
    <scope>NUCLEOTIDE SEQUENCE</scope>
    <source>
        <strain evidence="3">TRa018bII</strain>
    </source>
</reference>
<feature type="domain" description="Glycoside hydrolase 131 catalytic N-terminal" evidence="2">
    <location>
        <begin position="31"/>
        <end position="293"/>
    </location>
</feature>
<dbReference type="InterPro" id="IPR041524">
    <property type="entry name" value="GH131_N"/>
</dbReference>
<evidence type="ECO:0000313" key="3">
    <source>
        <dbReference type="EMBL" id="KAG9236132.1"/>
    </source>
</evidence>
<evidence type="ECO:0000256" key="1">
    <source>
        <dbReference type="SAM" id="SignalP"/>
    </source>
</evidence>
<organism evidence="3 4">
    <name type="scientific">Amylocarpus encephaloides</name>
    <dbReference type="NCBI Taxonomy" id="45428"/>
    <lineage>
        <taxon>Eukaryota</taxon>
        <taxon>Fungi</taxon>
        <taxon>Dikarya</taxon>
        <taxon>Ascomycota</taxon>
        <taxon>Pezizomycotina</taxon>
        <taxon>Leotiomycetes</taxon>
        <taxon>Helotiales</taxon>
        <taxon>Helotiales incertae sedis</taxon>
        <taxon>Amylocarpus</taxon>
    </lineage>
</organism>
<feature type="signal peptide" evidence="1">
    <location>
        <begin position="1"/>
        <end position="18"/>
    </location>
</feature>
<dbReference type="PANTHER" id="PTHR34612:SF4">
    <property type="entry name" value="GLYCOSIDE HYDROLASE 131 CATALYTIC N-TERMINAL DOMAIN-CONTAINING PROTEIN"/>
    <property type="match status" value="1"/>
</dbReference>
<keyword evidence="1" id="KW-0732">Signal</keyword>
<evidence type="ECO:0000313" key="4">
    <source>
        <dbReference type="Proteomes" id="UP000824998"/>
    </source>
</evidence>
<gene>
    <name evidence="3" type="ORF">BJ875DRAFT_439685</name>
</gene>
<dbReference type="Gene3D" id="2.60.120.1160">
    <property type="match status" value="1"/>
</dbReference>
<dbReference type="Pfam" id="PF18271">
    <property type="entry name" value="GH131_N"/>
    <property type="match status" value="1"/>
</dbReference>
<dbReference type="OrthoDB" id="5283326at2759"/>
<sequence length="297" mass="33028">MQLSSLLPLFLLTPSISAIRPSPNPINCPLVLDGRIRNASLSTFDTPSSPFDSKYVKGLNLTWSQILLLPPIKPSRFSSLSHGPIEVTIDNHSLFLSGGKNLQHGFRRAELILGNGSDASNSGIKTFHWSVKLDAQRALNLSHEYMLVWHESGDYSHNQWSLNLGVMLSQDRPLDTNISTVDLDKKLWKVLDGRNNVIWTHEPSSRGWMNFAVVMDGVNNTLQIFYSSGDDELVAVTEPMKNDNSGMGQFHIGVLKKPTETESVVWDGYQEPLEDRGEGLVYSGVFVEDSEDGCVSR</sequence>
<evidence type="ECO:0000259" key="2">
    <source>
        <dbReference type="Pfam" id="PF18271"/>
    </source>
</evidence>
<protein>
    <recommendedName>
        <fullName evidence="2">Glycoside hydrolase 131 catalytic N-terminal domain-containing protein</fullName>
    </recommendedName>
</protein>
<comment type="caution">
    <text evidence="3">The sequence shown here is derived from an EMBL/GenBank/DDBJ whole genome shotgun (WGS) entry which is preliminary data.</text>
</comment>
<feature type="chain" id="PRO_5040434884" description="Glycoside hydrolase 131 catalytic N-terminal domain-containing protein" evidence="1">
    <location>
        <begin position="19"/>
        <end position="297"/>
    </location>
</feature>
<name>A0A9P7YMU8_9HELO</name>
<dbReference type="EMBL" id="MU251414">
    <property type="protein sequence ID" value="KAG9236132.1"/>
    <property type="molecule type" value="Genomic_DNA"/>
</dbReference>
<accession>A0A9P7YMU8</accession>
<dbReference type="Proteomes" id="UP000824998">
    <property type="component" value="Unassembled WGS sequence"/>
</dbReference>
<keyword evidence="4" id="KW-1185">Reference proteome</keyword>
<proteinExistence type="predicted"/>
<dbReference type="PANTHER" id="PTHR34612">
    <property type="entry name" value="GH131_N DOMAIN-CONTAINING PROTEIN"/>
    <property type="match status" value="1"/>
</dbReference>
<dbReference type="AlphaFoldDB" id="A0A9P7YMU8"/>